<dbReference type="EMBL" id="BPQQ01000020">
    <property type="protein sequence ID" value="GJD99960.1"/>
    <property type="molecule type" value="Genomic_DNA"/>
</dbReference>
<dbReference type="Gene3D" id="3.30.420.10">
    <property type="entry name" value="Ribonuclease H-like superfamily/Ribonuclease H"/>
    <property type="match status" value="1"/>
</dbReference>
<accession>A0ABQ4SE50</accession>
<gene>
    <name evidence="2" type="ORF">GMJLKIPL_1878</name>
</gene>
<proteinExistence type="predicted"/>
<keyword evidence="3" id="KW-1185">Reference proteome</keyword>
<comment type="caution">
    <text evidence="2">The sequence shown here is derived from an EMBL/GenBank/DDBJ whole genome shotgun (WGS) entry which is preliminary data.</text>
</comment>
<evidence type="ECO:0000313" key="2">
    <source>
        <dbReference type="EMBL" id="GJD99960.1"/>
    </source>
</evidence>
<dbReference type="PANTHER" id="PTHR46564:SF1">
    <property type="entry name" value="TRANSPOSASE"/>
    <property type="match status" value="1"/>
</dbReference>
<dbReference type="Proteomes" id="UP001055153">
    <property type="component" value="Unassembled WGS sequence"/>
</dbReference>
<reference evidence="2" key="2">
    <citation type="submission" date="2021-08" db="EMBL/GenBank/DDBJ databases">
        <authorList>
            <person name="Tani A."/>
            <person name="Ola A."/>
            <person name="Ogura Y."/>
            <person name="Katsura K."/>
            <person name="Hayashi T."/>
        </authorList>
    </citation>
    <scope>NUCLEOTIDE SEQUENCE</scope>
    <source>
        <strain evidence="2">DSM 17168</strain>
    </source>
</reference>
<dbReference type="NCBIfam" id="NF033545">
    <property type="entry name" value="transpos_IS630"/>
    <property type="match status" value="1"/>
</dbReference>
<organism evidence="2 3">
    <name type="scientific">Methylobacterium isbiliense</name>
    <dbReference type="NCBI Taxonomy" id="315478"/>
    <lineage>
        <taxon>Bacteria</taxon>
        <taxon>Pseudomonadati</taxon>
        <taxon>Pseudomonadota</taxon>
        <taxon>Alphaproteobacteria</taxon>
        <taxon>Hyphomicrobiales</taxon>
        <taxon>Methylobacteriaceae</taxon>
        <taxon>Methylobacterium</taxon>
    </lineage>
</organism>
<dbReference type="InterPro" id="IPR047655">
    <property type="entry name" value="Transpos_IS630-like"/>
</dbReference>
<protein>
    <submittedName>
        <fullName evidence="2">IS630 family transposase ISMex30</fullName>
    </submittedName>
</protein>
<evidence type="ECO:0000313" key="3">
    <source>
        <dbReference type="Proteomes" id="UP001055153"/>
    </source>
</evidence>
<dbReference type="PANTHER" id="PTHR46564">
    <property type="entry name" value="TRANSPOSASE"/>
    <property type="match status" value="1"/>
</dbReference>
<dbReference type="InterPro" id="IPR036397">
    <property type="entry name" value="RNaseH_sf"/>
</dbReference>
<sequence length="173" mass="18829">MLLDETATATNMARRNGWAPRGERCRLAAPQGHYKTTTVTAALRTSGLCAIALLDGPTNGTRFRSYVAETLTPVLHPGDIVVMDNLPAHKVAGVREAIEAAGARMLYLPSYSPDFNPIEQVFAKLKALLRSAAARTIPDLWAAIREVFTHFTPQECRNYLTAAGYENDLAVAT</sequence>
<dbReference type="InterPro" id="IPR038717">
    <property type="entry name" value="Tc1-like_DDE_dom"/>
</dbReference>
<evidence type="ECO:0000259" key="1">
    <source>
        <dbReference type="Pfam" id="PF13358"/>
    </source>
</evidence>
<name>A0ABQ4SE50_9HYPH</name>
<reference evidence="2" key="1">
    <citation type="journal article" date="2021" name="Front. Microbiol.">
        <title>Comprehensive Comparative Genomics and Phenotyping of Methylobacterium Species.</title>
        <authorList>
            <person name="Alessa O."/>
            <person name="Ogura Y."/>
            <person name="Fujitani Y."/>
            <person name="Takami H."/>
            <person name="Hayashi T."/>
            <person name="Sahin N."/>
            <person name="Tani A."/>
        </authorList>
    </citation>
    <scope>NUCLEOTIDE SEQUENCE</scope>
    <source>
        <strain evidence="2">DSM 17168</strain>
    </source>
</reference>
<dbReference type="Pfam" id="PF13358">
    <property type="entry name" value="DDE_3"/>
    <property type="match status" value="1"/>
</dbReference>
<feature type="domain" description="Tc1-like transposase DDE" evidence="1">
    <location>
        <begin position="3"/>
        <end position="138"/>
    </location>
</feature>